<name>A0AA90H5F6_9ACTN</name>
<dbReference type="RefSeq" id="WP_271316404.1">
    <property type="nucleotide sequence ID" value="NZ_JABXJJ020000054.1"/>
</dbReference>
<comment type="caution">
    <text evidence="1">The sequence shown here is derived from an EMBL/GenBank/DDBJ whole genome shotgun (WGS) entry which is preliminary data.</text>
</comment>
<organism evidence="1">
    <name type="scientific">Streptantibioticus silvisoli</name>
    <dbReference type="NCBI Taxonomy" id="2705255"/>
    <lineage>
        <taxon>Bacteria</taxon>
        <taxon>Bacillati</taxon>
        <taxon>Actinomycetota</taxon>
        <taxon>Actinomycetes</taxon>
        <taxon>Kitasatosporales</taxon>
        <taxon>Streptomycetaceae</taxon>
        <taxon>Streptantibioticus</taxon>
    </lineage>
</organism>
<evidence type="ECO:0000313" key="1">
    <source>
        <dbReference type="EMBL" id="MDI5973869.1"/>
    </source>
</evidence>
<dbReference type="AlphaFoldDB" id="A0AA90H5F6"/>
<gene>
    <name evidence="1" type="ORF">POF50_031775</name>
</gene>
<sequence>MIASLRLQEKVPYIAAWSAEEIGSPRVVRRGAGIGYANERPRDRDAFGVLWRRVTNRPGRGRPEYGQVHFLRQRRAMGGLRCQVCGGSTAREVTRDGVLFLLGRDEYEHAPWPAPIHTTHPPLCLPCAGTSTQVCPHLRDHYVALRARAPRLYGVNGISYLPGRQGPKRFGAETLSFEDPRVRWMEAAQLVVRLETYTLVDLEAELARTPQSPALSA</sequence>
<protein>
    <submittedName>
        <fullName evidence="1">Uncharacterized protein</fullName>
    </submittedName>
</protein>
<reference evidence="1" key="1">
    <citation type="submission" date="2023-05" db="EMBL/GenBank/DDBJ databases">
        <title>Streptantibioticus silvisoli sp. nov., acidotolerant actinomycetes 1 from pine litter.</title>
        <authorList>
            <person name="Swiecimska M."/>
            <person name="Golinska P."/>
            <person name="Sangal V."/>
            <person name="Wachnowicz B."/>
            <person name="Goodfellow M."/>
        </authorList>
    </citation>
    <scope>NUCLEOTIDE SEQUENCE</scope>
    <source>
        <strain evidence="1">SL13</strain>
    </source>
</reference>
<dbReference type="EMBL" id="JABXJJ020000054">
    <property type="protein sequence ID" value="MDI5973869.1"/>
    <property type="molecule type" value="Genomic_DNA"/>
</dbReference>
<accession>A0AA90H5F6</accession>
<proteinExistence type="predicted"/>